<keyword evidence="3 7" id="KW-0812">Transmembrane</keyword>
<keyword evidence="4 7" id="KW-1133">Transmembrane helix</keyword>
<dbReference type="Proteomes" id="UP000053937">
    <property type="component" value="Unassembled WGS sequence"/>
</dbReference>
<dbReference type="RefSeq" id="WP_059139759.1">
    <property type="nucleotide sequence ID" value="NZ_LMBR01000254.1"/>
</dbReference>
<evidence type="ECO:0000256" key="4">
    <source>
        <dbReference type="ARBA" id="ARBA00022989"/>
    </source>
</evidence>
<dbReference type="InterPro" id="IPR025857">
    <property type="entry name" value="MacB_PCD"/>
</dbReference>
<evidence type="ECO:0000259" key="8">
    <source>
        <dbReference type="Pfam" id="PF02687"/>
    </source>
</evidence>
<feature type="transmembrane region" description="Helical" evidence="7">
    <location>
        <begin position="342"/>
        <end position="371"/>
    </location>
</feature>
<comment type="caution">
    <text evidence="10">The sequence shown here is derived from an EMBL/GenBank/DDBJ whole genome shotgun (WGS) entry which is preliminary data.</text>
</comment>
<dbReference type="PANTHER" id="PTHR30572:SF4">
    <property type="entry name" value="ABC TRANSPORTER PERMEASE YTRF"/>
    <property type="match status" value="1"/>
</dbReference>
<protein>
    <submittedName>
        <fullName evidence="10">ABC transporter</fullName>
    </submittedName>
</protein>
<evidence type="ECO:0000256" key="5">
    <source>
        <dbReference type="ARBA" id="ARBA00023136"/>
    </source>
</evidence>
<dbReference type="OrthoDB" id="9769100at2"/>
<organism evidence="10 11">
    <name type="scientific">Chlorobium limicola</name>
    <dbReference type="NCBI Taxonomy" id="1092"/>
    <lineage>
        <taxon>Bacteria</taxon>
        <taxon>Pseudomonadati</taxon>
        <taxon>Chlorobiota</taxon>
        <taxon>Chlorobiia</taxon>
        <taxon>Chlorobiales</taxon>
        <taxon>Chlorobiaceae</taxon>
        <taxon>Chlorobium/Pelodictyon group</taxon>
        <taxon>Chlorobium</taxon>
    </lineage>
</organism>
<dbReference type="PANTHER" id="PTHR30572">
    <property type="entry name" value="MEMBRANE COMPONENT OF TRANSPORTER-RELATED"/>
    <property type="match status" value="1"/>
</dbReference>
<feature type="transmembrane region" description="Helical" evidence="7">
    <location>
        <begin position="31"/>
        <end position="51"/>
    </location>
</feature>
<reference evidence="10 11" key="1">
    <citation type="submission" date="2015-10" db="EMBL/GenBank/DDBJ databases">
        <title>Draft Genome Sequence of Chlorobium limicola strain Frasassi Growing under Artificial Lighting in the Frasassi Cave System.</title>
        <authorList>
            <person name="Mansor M."/>
            <person name="Macalady J."/>
        </authorList>
    </citation>
    <scope>NUCLEOTIDE SEQUENCE [LARGE SCALE GENOMIC DNA]</scope>
    <source>
        <strain evidence="10 11">Frasassi</strain>
    </source>
</reference>
<dbReference type="EMBL" id="LMBR01000254">
    <property type="protein sequence ID" value="KUL20232.1"/>
    <property type="molecule type" value="Genomic_DNA"/>
</dbReference>
<sequence length="421" mass="46677">MKQNLQQFRYETAESLKIALFQIRSNKIRSFLTALGVIIGIVSITMMGTAINGIDMGFEKSLSMIGYDVIYVQKTSWSTMGEWWRYRNRPDLKTEYAEQINRIIADNPATELEIAVPQMSTYQAMATYKDRVLEQIFSLGTNQEYLKTASGDLSAGRFFTPGESAGSEMVCVVGDDIASGLFPNENALGKTISLKNRKFRIVGVFKKQGKFLGLFSFDNQVIMPLGAFEKVYGRKMFVTIRVKIKDEARVGEAKEELLGLMRRIRRIAPGKEENFSINEQKAFKSQLDPIKNGIAAAGIFITGMSLFVGAIGIMNITFVSVRERTREIGLRKALGAKRKTILLQFLIESVMICLLGGLIGLVTALLITFTIEKAIPDFPVQFSFTLVFASLGVSVLTGIISGLAPAVNASKLDPADSLRYE</sequence>
<evidence type="ECO:0000259" key="9">
    <source>
        <dbReference type="Pfam" id="PF12704"/>
    </source>
</evidence>
<evidence type="ECO:0000256" key="6">
    <source>
        <dbReference type="ARBA" id="ARBA00038076"/>
    </source>
</evidence>
<evidence type="ECO:0000256" key="7">
    <source>
        <dbReference type="SAM" id="Phobius"/>
    </source>
</evidence>
<dbReference type="GO" id="GO:0022857">
    <property type="term" value="F:transmembrane transporter activity"/>
    <property type="evidence" value="ECO:0007669"/>
    <property type="project" value="TreeGrafter"/>
</dbReference>
<evidence type="ECO:0000313" key="10">
    <source>
        <dbReference type="EMBL" id="KUL20232.1"/>
    </source>
</evidence>
<evidence type="ECO:0000256" key="3">
    <source>
        <dbReference type="ARBA" id="ARBA00022692"/>
    </source>
</evidence>
<dbReference type="GO" id="GO:0005886">
    <property type="term" value="C:plasma membrane"/>
    <property type="evidence" value="ECO:0007669"/>
    <property type="project" value="UniProtKB-SubCell"/>
</dbReference>
<feature type="domain" description="ABC3 transporter permease C-terminal" evidence="8">
    <location>
        <begin position="299"/>
        <end position="414"/>
    </location>
</feature>
<keyword evidence="2" id="KW-1003">Cell membrane</keyword>
<dbReference type="AlphaFoldDB" id="A0A124G6N3"/>
<gene>
    <name evidence="10" type="ORF">ASB62_10140</name>
</gene>
<keyword evidence="11" id="KW-1185">Reference proteome</keyword>
<comment type="similarity">
    <text evidence="6">Belongs to the ABC-4 integral membrane protein family.</text>
</comment>
<dbReference type="Pfam" id="PF02687">
    <property type="entry name" value="FtsX"/>
    <property type="match status" value="1"/>
</dbReference>
<dbReference type="Pfam" id="PF12704">
    <property type="entry name" value="MacB_PCD"/>
    <property type="match status" value="1"/>
</dbReference>
<evidence type="ECO:0000313" key="11">
    <source>
        <dbReference type="Proteomes" id="UP000053937"/>
    </source>
</evidence>
<feature type="transmembrane region" description="Helical" evidence="7">
    <location>
        <begin position="294"/>
        <end position="321"/>
    </location>
</feature>
<name>A0A124G6N3_CHLLI</name>
<dbReference type="InterPro" id="IPR003838">
    <property type="entry name" value="ABC3_permease_C"/>
</dbReference>
<accession>A0A124G6N3</accession>
<evidence type="ECO:0000256" key="2">
    <source>
        <dbReference type="ARBA" id="ARBA00022475"/>
    </source>
</evidence>
<feature type="transmembrane region" description="Helical" evidence="7">
    <location>
        <begin position="383"/>
        <end position="404"/>
    </location>
</feature>
<dbReference type="InterPro" id="IPR050250">
    <property type="entry name" value="Macrolide_Exporter_MacB"/>
</dbReference>
<evidence type="ECO:0000256" key="1">
    <source>
        <dbReference type="ARBA" id="ARBA00004651"/>
    </source>
</evidence>
<comment type="subcellular location">
    <subcellularLocation>
        <location evidence="1">Cell membrane</location>
        <topology evidence="1">Multi-pass membrane protein</topology>
    </subcellularLocation>
</comment>
<proteinExistence type="inferred from homology"/>
<feature type="domain" description="MacB-like periplasmic core" evidence="9">
    <location>
        <begin position="30"/>
        <end position="257"/>
    </location>
</feature>
<keyword evidence="5 7" id="KW-0472">Membrane</keyword>